<dbReference type="AlphaFoldDB" id="V6MAY1"/>
<organism evidence="1 2">
    <name type="scientific">Brevibacillus panacihumi W25</name>
    <dbReference type="NCBI Taxonomy" id="1408254"/>
    <lineage>
        <taxon>Bacteria</taxon>
        <taxon>Bacillati</taxon>
        <taxon>Bacillota</taxon>
        <taxon>Bacilli</taxon>
        <taxon>Bacillales</taxon>
        <taxon>Paenibacillaceae</taxon>
        <taxon>Brevibacillus</taxon>
    </lineage>
</organism>
<dbReference type="HOGENOM" id="CLU_3285986_0_0_9"/>
<gene>
    <name evidence="1" type="ORF">T458_07730</name>
</gene>
<dbReference type="STRING" id="1408254.T458_07730"/>
<evidence type="ECO:0000313" key="1">
    <source>
        <dbReference type="EMBL" id="EST55721.1"/>
    </source>
</evidence>
<sequence>MPAKKGQKFKHYSEELKLQAVQMKLDGVSHRKNSGEVAYP</sequence>
<protein>
    <recommendedName>
        <fullName evidence="3">Transposase</fullName>
    </recommendedName>
</protein>
<reference evidence="1 2" key="1">
    <citation type="journal article" date="2014" name="Genome Announc.">
        <title>Draft Genome Sequence of Brevibacillus panacihumi Strain W25, a Halotolerant Hydrocarbon-Degrading Bacterium.</title>
        <authorList>
            <person name="Wang X."/>
            <person name="Jin D."/>
            <person name="Zhou L."/>
            <person name="Wu L."/>
            <person name="An W."/>
            <person name="Chen Y."/>
            <person name="Zhao L."/>
        </authorList>
    </citation>
    <scope>NUCLEOTIDE SEQUENCE [LARGE SCALE GENOMIC DNA]</scope>
    <source>
        <strain evidence="1 2">W25</strain>
    </source>
</reference>
<evidence type="ECO:0008006" key="3">
    <source>
        <dbReference type="Google" id="ProtNLM"/>
    </source>
</evidence>
<dbReference type="EMBL" id="AYJU01000003">
    <property type="protein sequence ID" value="EST55721.1"/>
    <property type="molecule type" value="Genomic_DNA"/>
</dbReference>
<dbReference type="Proteomes" id="UP000017973">
    <property type="component" value="Unassembled WGS sequence"/>
</dbReference>
<proteinExistence type="predicted"/>
<evidence type="ECO:0000313" key="2">
    <source>
        <dbReference type="Proteomes" id="UP000017973"/>
    </source>
</evidence>
<name>V6MAY1_9BACL</name>
<dbReference type="RefSeq" id="WP_023555561.1">
    <property type="nucleotide sequence ID" value="NZ_KI629787.1"/>
</dbReference>
<keyword evidence="2" id="KW-1185">Reference proteome</keyword>
<accession>V6MAY1</accession>
<comment type="caution">
    <text evidence="1">The sequence shown here is derived from an EMBL/GenBank/DDBJ whole genome shotgun (WGS) entry which is preliminary data.</text>
</comment>